<feature type="region of interest" description="Disordered" evidence="1">
    <location>
        <begin position="257"/>
        <end position="328"/>
    </location>
</feature>
<dbReference type="GO" id="GO:1990334">
    <property type="term" value="C:Bfa1-Bub2 complex"/>
    <property type="evidence" value="ECO:0007669"/>
    <property type="project" value="InterPro"/>
</dbReference>
<dbReference type="PANTHER" id="PTHR35140">
    <property type="entry name" value="MITOTIC CHECK POINT PROTEIN BFA1"/>
    <property type="match status" value="1"/>
</dbReference>
<feature type="compositionally biased region" description="Low complexity" evidence="1">
    <location>
        <begin position="36"/>
        <end position="52"/>
    </location>
</feature>
<gene>
    <name evidence="2" type="ORF">L228DRAFT_249440</name>
</gene>
<protein>
    <recommendedName>
        <fullName evidence="4">Cytokinesis regulator</fullName>
    </recommendedName>
</protein>
<feature type="region of interest" description="Disordered" evidence="1">
    <location>
        <begin position="344"/>
        <end position="404"/>
    </location>
</feature>
<feature type="compositionally biased region" description="Polar residues" evidence="1">
    <location>
        <begin position="481"/>
        <end position="496"/>
    </location>
</feature>
<feature type="compositionally biased region" description="Basic and acidic residues" evidence="1">
    <location>
        <begin position="198"/>
        <end position="213"/>
    </location>
</feature>
<evidence type="ECO:0000256" key="1">
    <source>
        <dbReference type="SAM" id="MobiDB-lite"/>
    </source>
</evidence>
<evidence type="ECO:0008006" key="4">
    <source>
        <dbReference type="Google" id="ProtNLM"/>
    </source>
</evidence>
<dbReference type="PANTHER" id="PTHR35140:SF1">
    <property type="entry name" value="MITOTIC CHECK POINT PROTEIN BFA1"/>
    <property type="match status" value="1"/>
</dbReference>
<dbReference type="EMBL" id="KV407462">
    <property type="protein sequence ID" value="KZF20658.1"/>
    <property type="molecule type" value="Genomic_DNA"/>
</dbReference>
<dbReference type="AlphaFoldDB" id="A0A165AKX3"/>
<dbReference type="Proteomes" id="UP000076632">
    <property type="component" value="Unassembled WGS sequence"/>
</dbReference>
<dbReference type="InterPro" id="IPR034586">
    <property type="entry name" value="Bfa1/Byr4"/>
</dbReference>
<evidence type="ECO:0000313" key="2">
    <source>
        <dbReference type="EMBL" id="KZF20658.1"/>
    </source>
</evidence>
<feature type="compositionally biased region" description="Polar residues" evidence="1">
    <location>
        <begin position="368"/>
        <end position="400"/>
    </location>
</feature>
<dbReference type="GO" id="GO:0044732">
    <property type="term" value="C:mitotic spindle pole body"/>
    <property type="evidence" value="ECO:0007669"/>
    <property type="project" value="TreeGrafter"/>
</dbReference>
<dbReference type="InParanoid" id="A0A165AKX3"/>
<name>A0A165AKX3_XYLHT</name>
<accession>A0A165AKX3</accession>
<feature type="region of interest" description="Disordered" evidence="1">
    <location>
        <begin position="459"/>
        <end position="567"/>
    </location>
</feature>
<feature type="region of interest" description="Disordered" evidence="1">
    <location>
        <begin position="34"/>
        <end position="95"/>
    </location>
</feature>
<sequence>MECRDLECWDDDEDLQVFETFDFRASLASAATGNHRASISSSRAGSVSSRAGSHYEPDEEWDNPSLIPDDKSKRCSPLPAASSAIEDYDDDLEIPNNGEPLKLIRRDAATSNDAFDNCGLENILEASSPQEFQPGGTRRAAEHPLSERHVADIHDKAALPSIIPESADEDLAFDEEDLILPDDDKPLKLAPRIATDGQNDHPPEKFHPRELKSQDATTPATDDFLSGLEIGDIDVFDAKKLAVNRNIKHRVSRIPRPATVRDRGHSKLEPVSESGGPISSYKRPDSRLGNHAVYDQPNGLISTPTSSYTVPPFTPSRRGLSCKRSREVLRGDASNSTIQLLKTKRSSPAIRTQYSPGKPHVPFLPAGNTGSQSHHVTSKTSMPSRSLSRQSFANRPNTPTRGRKGFAPEALAREAAAKRTLMRPAKRRNFGDGNELDAFDDLPTSASVEGRYIRPAVGKGAPKLARGPLGNSSPAPLRNLQVKNMTPSFARETTASRLARESRTGVSNSKPEIGHSIASRLHGYHPPMGRTLTSPNSTKSEKRAAGASSKLGLIKGLGDGTIKPKSEKGMRYNPTMFRWEGNDLAVAGFESPAVSPELPSEDITKSKSKLALITNISSSQSVKAVGGMVFDPQRMCWLKIGPSTNPLSSSADDDDEDPFAGLDDLEEKKDVNTGENKSTLSDEWLVGEEFDVGPAFVKRQKDEEANWARIVGPWLSGTISYSEDARCLLRSIKGSLVEPAGSLLDRIAMEHF</sequence>
<feature type="compositionally biased region" description="Polar residues" evidence="1">
    <location>
        <begin position="299"/>
        <end position="309"/>
    </location>
</feature>
<feature type="compositionally biased region" description="Basic and acidic residues" evidence="1">
    <location>
        <begin position="259"/>
        <end position="270"/>
    </location>
</feature>
<dbReference type="GeneID" id="28898228"/>
<dbReference type="GO" id="GO:0031578">
    <property type="term" value="P:mitotic spindle orientation checkpoint signaling"/>
    <property type="evidence" value="ECO:0007669"/>
    <property type="project" value="TreeGrafter"/>
</dbReference>
<dbReference type="RefSeq" id="XP_018186213.1">
    <property type="nucleotide sequence ID" value="XM_018333091.1"/>
</dbReference>
<evidence type="ECO:0000313" key="3">
    <source>
        <dbReference type="Proteomes" id="UP000076632"/>
    </source>
</evidence>
<dbReference type="GO" id="GO:0005096">
    <property type="term" value="F:GTPase activator activity"/>
    <property type="evidence" value="ECO:0007669"/>
    <property type="project" value="InterPro"/>
</dbReference>
<reference evidence="2 3" key="1">
    <citation type="journal article" date="2016" name="Fungal Biol.">
        <title>The genome of Xylona heveae provides a window into fungal endophytism.</title>
        <authorList>
            <person name="Gazis R."/>
            <person name="Kuo A."/>
            <person name="Riley R."/>
            <person name="LaButti K."/>
            <person name="Lipzen A."/>
            <person name="Lin J."/>
            <person name="Amirebrahimi M."/>
            <person name="Hesse C.N."/>
            <person name="Spatafora J.W."/>
            <person name="Henrissat B."/>
            <person name="Hainaut M."/>
            <person name="Grigoriev I.V."/>
            <person name="Hibbett D.S."/>
        </authorList>
    </citation>
    <scope>NUCLEOTIDE SEQUENCE [LARGE SCALE GENOMIC DNA]</scope>
    <source>
        <strain evidence="2 3">TC161</strain>
    </source>
</reference>
<proteinExistence type="predicted"/>
<dbReference type="STRING" id="1328760.A0A165AKX3"/>
<dbReference type="OrthoDB" id="19159at2759"/>
<feature type="region of interest" description="Disordered" evidence="1">
    <location>
        <begin position="193"/>
        <end position="220"/>
    </location>
</feature>
<dbReference type="OMA" id="EANWARI"/>
<organism evidence="2 3">
    <name type="scientific">Xylona heveae (strain CBS 132557 / TC161)</name>
    <dbReference type="NCBI Taxonomy" id="1328760"/>
    <lineage>
        <taxon>Eukaryota</taxon>
        <taxon>Fungi</taxon>
        <taxon>Dikarya</taxon>
        <taxon>Ascomycota</taxon>
        <taxon>Pezizomycotina</taxon>
        <taxon>Xylonomycetes</taxon>
        <taxon>Xylonales</taxon>
        <taxon>Xylonaceae</taxon>
        <taxon>Xylona</taxon>
    </lineage>
</organism>
<keyword evidence="3" id="KW-1185">Reference proteome</keyword>